<comment type="caution">
    <text evidence="1">The sequence shown here is derived from an EMBL/GenBank/DDBJ whole genome shotgun (WGS) entry which is preliminary data.</text>
</comment>
<proteinExistence type="predicted"/>
<evidence type="ECO:0000313" key="1">
    <source>
        <dbReference type="EMBL" id="KXZ46885.1"/>
    </source>
</evidence>
<protein>
    <submittedName>
        <fullName evidence="1">Uncharacterized protein</fullName>
    </submittedName>
</protein>
<name>A0A150GBD9_GONPE</name>
<accession>A0A150GBD9</accession>
<evidence type="ECO:0000313" key="2">
    <source>
        <dbReference type="Proteomes" id="UP000075714"/>
    </source>
</evidence>
<organism evidence="1 2">
    <name type="scientific">Gonium pectorale</name>
    <name type="common">Green alga</name>
    <dbReference type="NCBI Taxonomy" id="33097"/>
    <lineage>
        <taxon>Eukaryota</taxon>
        <taxon>Viridiplantae</taxon>
        <taxon>Chlorophyta</taxon>
        <taxon>core chlorophytes</taxon>
        <taxon>Chlorophyceae</taxon>
        <taxon>CS clade</taxon>
        <taxon>Chlamydomonadales</taxon>
        <taxon>Volvocaceae</taxon>
        <taxon>Gonium</taxon>
    </lineage>
</organism>
<dbReference type="OrthoDB" id="2436305at2759"/>
<dbReference type="AlphaFoldDB" id="A0A150GBD9"/>
<sequence length="157" mass="16987">MATVQAAGQALSAAGQAKAAAPAPQAQPIPGAPAWAQQLAQQMAQQMTQQMAQQMTQQITQQITQLRDDLVPFRAMAARAHNRTVPHGDRFEVVPCTAQGPNYGLLPPNPPVTAAQLTAMRRAQLDPLLQFYVLPVNGTVREKCMRLARHLGINFEA</sequence>
<reference evidence="2" key="1">
    <citation type="journal article" date="2016" name="Nat. Commun.">
        <title>The Gonium pectorale genome demonstrates co-option of cell cycle regulation during the evolution of multicellularity.</title>
        <authorList>
            <person name="Hanschen E.R."/>
            <person name="Marriage T.N."/>
            <person name="Ferris P.J."/>
            <person name="Hamaji T."/>
            <person name="Toyoda A."/>
            <person name="Fujiyama A."/>
            <person name="Neme R."/>
            <person name="Noguchi H."/>
            <person name="Minakuchi Y."/>
            <person name="Suzuki M."/>
            <person name="Kawai-Toyooka H."/>
            <person name="Smith D.R."/>
            <person name="Sparks H."/>
            <person name="Anderson J."/>
            <person name="Bakaric R."/>
            <person name="Luria V."/>
            <person name="Karger A."/>
            <person name="Kirschner M.W."/>
            <person name="Durand P.M."/>
            <person name="Michod R.E."/>
            <person name="Nozaki H."/>
            <person name="Olson B.J."/>
        </authorList>
    </citation>
    <scope>NUCLEOTIDE SEQUENCE [LARGE SCALE GENOMIC DNA]</scope>
    <source>
        <strain evidence="2">NIES-2863</strain>
    </source>
</reference>
<dbReference type="Proteomes" id="UP000075714">
    <property type="component" value="Unassembled WGS sequence"/>
</dbReference>
<keyword evidence="2" id="KW-1185">Reference proteome</keyword>
<gene>
    <name evidence="1" type="ORF">GPECTOR_39g379</name>
</gene>
<dbReference type="EMBL" id="LSYV01000040">
    <property type="protein sequence ID" value="KXZ46885.1"/>
    <property type="molecule type" value="Genomic_DNA"/>
</dbReference>